<dbReference type="Proteomes" id="UP001224644">
    <property type="component" value="Unassembled WGS sequence"/>
</dbReference>
<dbReference type="RefSeq" id="WP_238225920.1">
    <property type="nucleotide sequence ID" value="NZ_BPQD01000015.1"/>
</dbReference>
<accession>A0ABT8BGM4</accession>
<proteinExistence type="inferred from homology"/>
<evidence type="ECO:0000256" key="1">
    <source>
        <dbReference type="ARBA" id="ARBA00022598"/>
    </source>
</evidence>
<dbReference type="Gene3D" id="3.40.50.620">
    <property type="entry name" value="HUPs"/>
    <property type="match status" value="1"/>
</dbReference>
<evidence type="ECO:0000256" key="3">
    <source>
        <dbReference type="ARBA" id="ARBA00022741"/>
    </source>
</evidence>
<reference evidence="9" key="1">
    <citation type="journal article" date="2019" name="Int. J. Syst. Evol. Microbiol.">
        <title>The Global Catalogue of Microorganisms (GCM) 10K type strain sequencing project: providing services to taxonomists for standard genome sequencing and annotation.</title>
        <authorList>
            <consortium name="The Broad Institute Genomics Platform"/>
            <consortium name="The Broad Institute Genome Sequencing Center for Infectious Disease"/>
            <person name="Wu L."/>
            <person name="Ma J."/>
        </authorList>
    </citation>
    <scope>NUCLEOTIDE SEQUENCE [LARGE SCALE GENOMIC DNA]</scope>
    <source>
        <strain evidence="9">CECT 7069</strain>
    </source>
</reference>
<comment type="similarity">
    <text evidence="6">Belongs to the tRNA(Ile)-lysidine synthase family.</text>
</comment>
<keyword evidence="4 6" id="KW-0067">ATP-binding</keyword>
<evidence type="ECO:0000256" key="4">
    <source>
        <dbReference type="ARBA" id="ARBA00022840"/>
    </source>
</evidence>
<sequence>MTAWDFDLGAIEASLVPFVTPTTPHGGVLLAVSGGPDSTALLHAALRAGATVPLHVATVDHGLRVTSATEAAGVAEMARGLGLSHRTLMWTAPKPGHGLQAAARAARYNLLARYAQDLGAAWVLTGHTRDDQAETVLLRLLAGSGPAGLAGMRSERPLADAVQLGRPFLSLRKAELVAYCAALALIPIQDPSNADPRFARARLRRLMPVLAQEGLSDVRLCRLAARCARDDEALTQAAAAAYAAAIRPADGPVLVRLDAPALAGLPDAILIRVVARALGAAGASPRLERIERLILKDLRPALDAGTFLRRTLGGCLVTLTRGRGLTLAPAPPRAGSVTGADGLAAGPRDLLGKGDGGAYIGSECPD</sequence>
<dbReference type="CDD" id="cd01992">
    <property type="entry name" value="TilS_N"/>
    <property type="match status" value="1"/>
</dbReference>
<comment type="subcellular location">
    <subcellularLocation>
        <location evidence="6">Cytoplasm</location>
    </subcellularLocation>
</comment>
<dbReference type="InterPro" id="IPR014729">
    <property type="entry name" value="Rossmann-like_a/b/a_fold"/>
</dbReference>
<organism evidence="8 9">
    <name type="scientific">Methylobacterium adhaesivum</name>
    <dbReference type="NCBI Taxonomy" id="333297"/>
    <lineage>
        <taxon>Bacteria</taxon>
        <taxon>Pseudomonadati</taxon>
        <taxon>Pseudomonadota</taxon>
        <taxon>Alphaproteobacteria</taxon>
        <taxon>Hyphomicrobiales</taxon>
        <taxon>Methylobacteriaceae</taxon>
        <taxon>Methylobacterium</taxon>
    </lineage>
</organism>
<evidence type="ECO:0000259" key="7">
    <source>
        <dbReference type="Pfam" id="PF01171"/>
    </source>
</evidence>
<name>A0ABT8BGM4_9HYPH</name>
<keyword evidence="1 6" id="KW-0436">Ligase</keyword>
<feature type="binding site" evidence="6">
    <location>
        <begin position="33"/>
        <end position="38"/>
    </location>
    <ligand>
        <name>ATP</name>
        <dbReference type="ChEBI" id="CHEBI:30616"/>
    </ligand>
</feature>
<dbReference type="InterPro" id="IPR011063">
    <property type="entry name" value="TilS/TtcA_N"/>
</dbReference>
<dbReference type="SUPFAM" id="SSF52402">
    <property type="entry name" value="Adenine nucleotide alpha hydrolases-like"/>
    <property type="match status" value="1"/>
</dbReference>
<keyword evidence="2 6" id="KW-0819">tRNA processing</keyword>
<keyword evidence="9" id="KW-1185">Reference proteome</keyword>
<gene>
    <name evidence="6 8" type="primary">tilS</name>
    <name evidence="8" type="ORF">QWZ12_07875</name>
</gene>
<evidence type="ECO:0000313" key="9">
    <source>
        <dbReference type="Proteomes" id="UP001224644"/>
    </source>
</evidence>
<comment type="caution">
    <text evidence="8">The sequence shown here is derived from an EMBL/GenBank/DDBJ whole genome shotgun (WGS) entry which is preliminary data.</text>
</comment>
<comment type="domain">
    <text evidence="6">The N-terminal region contains the highly conserved SGGXDS motif, predicted to be a P-loop motif involved in ATP binding.</text>
</comment>
<keyword evidence="6" id="KW-0963">Cytoplasm</keyword>
<dbReference type="EC" id="6.3.4.19" evidence="6"/>
<dbReference type="NCBIfam" id="TIGR02432">
    <property type="entry name" value="lysidine_TilS_N"/>
    <property type="match status" value="1"/>
</dbReference>
<protein>
    <recommendedName>
        <fullName evidence="6">tRNA(Ile)-lysidine synthase</fullName>
        <ecNumber evidence="6">6.3.4.19</ecNumber>
    </recommendedName>
    <alternativeName>
        <fullName evidence="6">tRNA(Ile)-2-lysyl-cytidine synthase</fullName>
    </alternativeName>
    <alternativeName>
        <fullName evidence="6">tRNA(Ile)-lysidine synthetase</fullName>
    </alternativeName>
</protein>
<evidence type="ECO:0000256" key="6">
    <source>
        <dbReference type="HAMAP-Rule" id="MF_01161"/>
    </source>
</evidence>
<evidence type="ECO:0000313" key="8">
    <source>
        <dbReference type="EMBL" id="MDN3590531.1"/>
    </source>
</evidence>
<dbReference type="HAMAP" id="MF_01161">
    <property type="entry name" value="tRNA_Ile_lys_synt"/>
    <property type="match status" value="1"/>
</dbReference>
<dbReference type="Gene3D" id="1.20.59.20">
    <property type="match status" value="1"/>
</dbReference>
<dbReference type="EMBL" id="JAUFPX010000005">
    <property type="protein sequence ID" value="MDN3590531.1"/>
    <property type="molecule type" value="Genomic_DNA"/>
</dbReference>
<dbReference type="SUPFAM" id="SSF82829">
    <property type="entry name" value="MesJ substrate recognition domain-like"/>
    <property type="match status" value="1"/>
</dbReference>
<comment type="catalytic activity">
    <reaction evidence="5 6">
        <text>cytidine(34) in tRNA(Ile2) + L-lysine + ATP = lysidine(34) in tRNA(Ile2) + AMP + diphosphate + H(+)</text>
        <dbReference type="Rhea" id="RHEA:43744"/>
        <dbReference type="Rhea" id="RHEA-COMP:10625"/>
        <dbReference type="Rhea" id="RHEA-COMP:10670"/>
        <dbReference type="ChEBI" id="CHEBI:15378"/>
        <dbReference type="ChEBI" id="CHEBI:30616"/>
        <dbReference type="ChEBI" id="CHEBI:32551"/>
        <dbReference type="ChEBI" id="CHEBI:33019"/>
        <dbReference type="ChEBI" id="CHEBI:82748"/>
        <dbReference type="ChEBI" id="CHEBI:83665"/>
        <dbReference type="ChEBI" id="CHEBI:456215"/>
        <dbReference type="EC" id="6.3.4.19"/>
    </reaction>
</comment>
<dbReference type="GO" id="GO:0032267">
    <property type="term" value="F:tRNA(Ile)-lysidine synthase activity"/>
    <property type="evidence" value="ECO:0007669"/>
    <property type="project" value="UniProtKB-EC"/>
</dbReference>
<keyword evidence="3 6" id="KW-0547">Nucleotide-binding</keyword>
<dbReference type="Pfam" id="PF01171">
    <property type="entry name" value="ATP_bind_3"/>
    <property type="match status" value="1"/>
</dbReference>
<dbReference type="PANTHER" id="PTHR43033">
    <property type="entry name" value="TRNA(ILE)-LYSIDINE SYNTHASE-RELATED"/>
    <property type="match status" value="1"/>
</dbReference>
<evidence type="ECO:0000256" key="5">
    <source>
        <dbReference type="ARBA" id="ARBA00048539"/>
    </source>
</evidence>
<feature type="domain" description="tRNA(Ile)-lysidine/2-thiocytidine synthase N-terminal" evidence="7">
    <location>
        <begin position="28"/>
        <end position="205"/>
    </location>
</feature>
<dbReference type="PANTHER" id="PTHR43033:SF1">
    <property type="entry name" value="TRNA(ILE)-LYSIDINE SYNTHASE-RELATED"/>
    <property type="match status" value="1"/>
</dbReference>
<comment type="function">
    <text evidence="6">Ligates lysine onto the cytidine present at position 34 of the AUA codon-specific tRNA(Ile) that contains the anticodon CAU, in an ATP-dependent manner. Cytidine is converted to lysidine, thus changing the amino acid specificity of the tRNA from methionine to isoleucine.</text>
</comment>
<dbReference type="InterPro" id="IPR012094">
    <property type="entry name" value="tRNA_Ile_lys_synt"/>
</dbReference>
<evidence type="ECO:0000256" key="2">
    <source>
        <dbReference type="ARBA" id="ARBA00022694"/>
    </source>
</evidence>
<dbReference type="InterPro" id="IPR012795">
    <property type="entry name" value="tRNA_Ile_lys_synt_N"/>
</dbReference>